<organism evidence="1 2">
    <name type="scientific">Raoultella phage Ro1</name>
    <dbReference type="NCBI Taxonomy" id="2053702"/>
    <lineage>
        <taxon>Viruses</taxon>
        <taxon>Duplodnaviria</taxon>
        <taxon>Heunggongvirae</taxon>
        <taxon>Uroviricota</taxon>
        <taxon>Caudoviricetes</taxon>
        <taxon>Vequintavirinae</taxon>
        <taxon>Mydovirus</taxon>
        <taxon>Mydovirus Ro1</taxon>
    </lineage>
</organism>
<protein>
    <submittedName>
        <fullName evidence="1">Uncharacterized protein</fullName>
    </submittedName>
</protein>
<gene>
    <name evidence="1" type="ORF">Ro1_00025</name>
</gene>
<dbReference type="EMBL" id="MG250486">
    <property type="protein sequence ID" value="AUE23251.1"/>
    <property type="molecule type" value="Genomic_DNA"/>
</dbReference>
<reference evidence="1 2" key="1">
    <citation type="submission" date="2017-10" db="EMBL/GenBank/DDBJ databases">
        <title>Antibacterial composition for extension of chilled fish shelf life and decreasing of risk of food-borne infections, bacteriophage strains for its preparation.</title>
        <authorList>
            <person name="Zulkarneev E.R."/>
            <person name="Aleshkin A.V."/>
            <person name="Rubalsky O.V."/>
            <person name="Kiseleva I.A."/>
            <person name="Rubalskii E.O."/>
            <person name="Lebedev S.N."/>
        </authorList>
    </citation>
    <scope>NUCLEOTIDE SEQUENCE [LARGE SCALE GENOMIC DNA]</scope>
</reference>
<sequence>MNKIDVNVKTGEFWEVNHQDRSFIDMLLEERKLLLAQERFNSTFETSHNPTTRFIEYLRGVRDQNPVLEIVLSCLHKLPTHGGPFYWEWFDGNDEDVMDFAFDMNRRTTSHSLSSMVVEHRTHRTGGNHPWSDRLTETVELCFHGHGNGAAFKCSFWDFSHRTSNFLYHLKPLLEDMSNGDDLRLVVEYASHQSKRNAPGSWKNLPYDRFDLLHVRLVCGDLVLHTDYLNSSGLDQLCRQINHSVLNIINRKIENKVRKAMFVCSPEETMFHIENDQKLSCMMEGNSPTEEELMMISIAGYDNEFWLDNLKSFDRLYIKPFNLDEAIKWYQQSIPRYKF</sequence>
<dbReference type="Proteomes" id="UP000241480">
    <property type="component" value="Segment"/>
</dbReference>
<evidence type="ECO:0000313" key="1">
    <source>
        <dbReference type="EMBL" id="AUE23251.1"/>
    </source>
</evidence>
<accession>A0A2H4YGG6</accession>
<proteinExistence type="predicted"/>
<evidence type="ECO:0000313" key="2">
    <source>
        <dbReference type="Proteomes" id="UP000241480"/>
    </source>
</evidence>
<name>A0A2H4YGG6_9CAUD</name>
<keyword evidence="2" id="KW-1185">Reference proteome</keyword>